<reference evidence="10" key="1">
    <citation type="submission" date="2016-10" db="EMBL/GenBank/DDBJ databases">
        <authorList>
            <person name="Varghese N."/>
            <person name="Submissions S."/>
        </authorList>
    </citation>
    <scope>NUCLEOTIDE SEQUENCE [LARGE SCALE GENOMIC DNA]</scope>
    <source>
        <strain evidence="10">UNC178MFTsu3.1</strain>
    </source>
</reference>
<evidence type="ECO:0000256" key="3">
    <source>
        <dbReference type="ARBA" id="ARBA00007931"/>
    </source>
</evidence>
<gene>
    <name evidence="9" type="ORF">SAMN02799615_01377</name>
</gene>
<dbReference type="GO" id="GO:0006508">
    <property type="term" value="P:proteolysis"/>
    <property type="evidence" value="ECO:0007669"/>
    <property type="project" value="InterPro"/>
</dbReference>
<evidence type="ECO:0000313" key="10">
    <source>
        <dbReference type="Proteomes" id="UP000199477"/>
    </source>
</evidence>
<dbReference type="Proteomes" id="UP000199477">
    <property type="component" value="Unassembled WGS sequence"/>
</dbReference>
<accession>A0A1I2C6L3</accession>
<dbReference type="AlphaFoldDB" id="A0A1I2C6L3"/>
<dbReference type="CDD" id="cd05709">
    <property type="entry name" value="S2P-M50"/>
    <property type="match status" value="1"/>
</dbReference>
<feature type="transmembrane region" description="Helical" evidence="7">
    <location>
        <begin position="21"/>
        <end position="42"/>
    </location>
</feature>
<comment type="subcellular location">
    <subcellularLocation>
        <location evidence="2">Membrane</location>
        <topology evidence="2">Multi-pass membrane protein</topology>
    </subcellularLocation>
</comment>
<comment type="cofactor">
    <cofactor evidence="1">
        <name>Zn(2+)</name>
        <dbReference type="ChEBI" id="CHEBI:29105"/>
    </cofactor>
</comment>
<evidence type="ECO:0000259" key="8">
    <source>
        <dbReference type="Pfam" id="PF02163"/>
    </source>
</evidence>
<name>A0A1I2C6L3_9GAMM</name>
<evidence type="ECO:0000256" key="6">
    <source>
        <dbReference type="ARBA" id="ARBA00023136"/>
    </source>
</evidence>
<keyword evidence="4 7" id="KW-0812">Transmembrane</keyword>
<evidence type="ECO:0000256" key="7">
    <source>
        <dbReference type="SAM" id="Phobius"/>
    </source>
</evidence>
<evidence type="ECO:0000256" key="5">
    <source>
        <dbReference type="ARBA" id="ARBA00022989"/>
    </source>
</evidence>
<dbReference type="PROSITE" id="PS51257">
    <property type="entry name" value="PROKAR_LIPOPROTEIN"/>
    <property type="match status" value="1"/>
</dbReference>
<organism evidence="9 10">
    <name type="scientific">Dyella marensis</name>
    <dbReference type="NCBI Taxonomy" id="500610"/>
    <lineage>
        <taxon>Bacteria</taxon>
        <taxon>Pseudomonadati</taxon>
        <taxon>Pseudomonadota</taxon>
        <taxon>Gammaproteobacteria</taxon>
        <taxon>Lysobacterales</taxon>
        <taxon>Rhodanobacteraceae</taxon>
        <taxon>Dyella</taxon>
    </lineage>
</organism>
<sequence length="387" mass="42464">MDGRGNALRLLLIAGNWLARALQTLLVLASCMVCIAYGFALFGDGSFGWALLLWTTLQYPAIVIHELGHCAGARLGGMRVHTVQISAFEFNPLRRGFRWRWRPLPRKAGIGGYVIAYVDPATPPRRARVLMTASGPALNLVFAAILFGLGELLRPRALGWLCLMFAVINAMMGLVNLVPHLGHLANDGLQLWQLWRAGPDYVEPPHARLAGASMAGCTADRLPEEDLAAMEADGPVMRLFALWYRLKGDQNRGEWMRAVARQQAMDEAVAEIDPRLLAPWNDLLALLRAELAFSRALASNDATALGQDLLPPRLAWYMPHFQARCLALQAALNGEREACEHWLDACRREAGQSKDAAVPLSEAMLGGQVRALLDRVRPAVSAEPTLA</sequence>
<dbReference type="Pfam" id="PF02163">
    <property type="entry name" value="Peptidase_M50"/>
    <property type="match status" value="1"/>
</dbReference>
<proteinExistence type="inferred from homology"/>
<keyword evidence="5 7" id="KW-1133">Transmembrane helix</keyword>
<keyword evidence="10" id="KW-1185">Reference proteome</keyword>
<dbReference type="InterPro" id="IPR008915">
    <property type="entry name" value="Peptidase_M50"/>
</dbReference>
<keyword evidence="6 7" id="KW-0472">Membrane</keyword>
<evidence type="ECO:0000256" key="2">
    <source>
        <dbReference type="ARBA" id="ARBA00004141"/>
    </source>
</evidence>
<feature type="domain" description="Peptidase M50" evidence="8">
    <location>
        <begin position="62"/>
        <end position="150"/>
    </location>
</feature>
<feature type="transmembrane region" description="Helical" evidence="7">
    <location>
        <begin position="129"/>
        <end position="150"/>
    </location>
</feature>
<comment type="similarity">
    <text evidence="3">Belongs to the peptidase M50B family.</text>
</comment>
<feature type="transmembrane region" description="Helical" evidence="7">
    <location>
        <begin position="157"/>
        <end position="178"/>
    </location>
</feature>
<evidence type="ECO:0000256" key="1">
    <source>
        <dbReference type="ARBA" id="ARBA00001947"/>
    </source>
</evidence>
<protein>
    <submittedName>
        <fullName evidence="9">Peptidase family M50</fullName>
    </submittedName>
</protein>
<evidence type="ECO:0000256" key="4">
    <source>
        <dbReference type="ARBA" id="ARBA00022692"/>
    </source>
</evidence>
<dbReference type="GO" id="GO:0016020">
    <property type="term" value="C:membrane"/>
    <property type="evidence" value="ECO:0007669"/>
    <property type="project" value="UniProtKB-SubCell"/>
</dbReference>
<evidence type="ECO:0000313" key="9">
    <source>
        <dbReference type="EMBL" id="SFE63835.1"/>
    </source>
</evidence>
<dbReference type="EMBL" id="FONH01000003">
    <property type="protein sequence ID" value="SFE63835.1"/>
    <property type="molecule type" value="Genomic_DNA"/>
</dbReference>